<reference evidence="1 2" key="2">
    <citation type="journal article" date="2017" name="Nature">
        <title>The Apostasia genome and the evolution of orchids.</title>
        <authorList>
            <person name="Zhang G.Q."/>
            <person name="Liu K.W."/>
            <person name="Li Z."/>
            <person name="Lohaus R."/>
            <person name="Hsiao Y.Y."/>
            <person name="Niu S.C."/>
            <person name="Wang J.Y."/>
            <person name="Lin Y.C."/>
            <person name="Xu Q."/>
            <person name="Chen L.J."/>
            <person name="Yoshida K."/>
            <person name="Fujiwara S."/>
            <person name="Wang Z.W."/>
            <person name="Zhang Y.Q."/>
            <person name="Mitsuda N."/>
            <person name="Wang M."/>
            <person name="Liu G.H."/>
            <person name="Pecoraro L."/>
            <person name="Huang H.X."/>
            <person name="Xiao X.J."/>
            <person name="Lin M."/>
            <person name="Wu X.Y."/>
            <person name="Wu W.L."/>
            <person name="Chen Y.Y."/>
            <person name="Chang S.B."/>
            <person name="Sakamoto S."/>
            <person name="Ohme-Takagi M."/>
            <person name="Yagi M."/>
            <person name="Zeng S.J."/>
            <person name="Shen C.Y."/>
            <person name="Yeh C.M."/>
            <person name="Luo Y.B."/>
            <person name="Tsai W.C."/>
            <person name="Van de Peer Y."/>
            <person name="Liu Z.J."/>
        </authorList>
    </citation>
    <scope>NUCLEOTIDE SEQUENCE [LARGE SCALE GENOMIC DNA]</scope>
    <source>
        <tissue evidence="1">The whole plant</tissue>
    </source>
</reference>
<protein>
    <submittedName>
        <fullName evidence="1">Uncharacterized protein</fullName>
    </submittedName>
</protein>
<reference evidence="1 2" key="1">
    <citation type="journal article" date="2016" name="Sci. Rep.">
        <title>The Dendrobium catenatum Lindl. genome sequence provides insights into polysaccharide synthase, floral development and adaptive evolution.</title>
        <authorList>
            <person name="Zhang G.Q."/>
            <person name="Xu Q."/>
            <person name="Bian C."/>
            <person name="Tsai W.C."/>
            <person name="Yeh C.M."/>
            <person name="Liu K.W."/>
            <person name="Yoshida K."/>
            <person name="Zhang L.S."/>
            <person name="Chang S.B."/>
            <person name="Chen F."/>
            <person name="Shi Y."/>
            <person name="Su Y.Y."/>
            <person name="Zhang Y.Q."/>
            <person name="Chen L.J."/>
            <person name="Yin Y."/>
            <person name="Lin M."/>
            <person name="Huang H."/>
            <person name="Deng H."/>
            <person name="Wang Z.W."/>
            <person name="Zhu S.L."/>
            <person name="Zhao X."/>
            <person name="Deng C."/>
            <person name="Niu S.C."/>
            <person name="Huang J."/>
            <person name="Wang M."/>
            <person name="Liu G.H."/>
            <person name="Yang H.J."/>
            <person name="Xiao X.J."/>
            <person name="Hsiao Y.Y."/>
            <person name="Wu W.L."/>
            <person name="Chen Y.Y."/>
            <person name="Mitsuda N."/>
            <person name="Ohme-Takagi M."/>
            <person name="Luo Y.B."/>
            <person name="Van de Peer Y."/>
            <person name="Liu Z.J."/>
        </authorList>
    </citation>
    <scope>NUCLEOTIDE SEQUENCE [LARGE SCALE GENOMIC DNA]</scope>
    <source>
        <tissue evidence="1">The whole plant</tissue>
    </source>
</reference>
<accession>A0A2I0WXW1</accession>
<evidence type="ECO:0000313" key="1">
    <source>
        <dbReference type="EMBL" id="PKU80487.1"/>
    </source>
</evidence>
<dbReference type="EMBL" id="KZ502343">
    <property type="protein sequence ID" value="PKU80487.1"/>
    <property type="molecule type" value="Genomic_DNA"/>
</dbReference>
<sequence length="146" mass="15352">MGALSAHSSTPALPAPVACCPVLLALGAPAARVIAWSASNRFAASGRGLRLETSSLVSARDALCLPDSPSHMAACTSHIAIFTLPRVARRVAPPATATVSCCWRTESRVAVWKMPKGRTQSGCALVALLLHFQWAFVALSARFQDL</sequence>
<evidence type="ECO:0000313" key="2">
    <source>
        <dbReference type="Proteomes" id="UP000233837"/>
    </source>
</evidence>
<proteinExistence type="predicted"/>
<organism evidence="1 2">
    <name type="scientific">Dendrobium catenatum</name>
    <dbReference type="NCBI Taxonomy" id="906689"/>
    <lineage>
        <taxon>Eukaryota</taxon>
        <taxon>Viridiplantae</taxon>
        <taxon>Streptophyta</taxon>
        <taxon>Embryophyta</taxon>
        <taxon>Tracheophyta</taxon>
        <taxon>Spermatophyta</taxon>
        <taxon>Magnoliopsida</taxon>
        <taxon>Liliopsida</taxon>
        <taxon>Asparagales</taxon>
        <taxon>Orchidaceae</taxon>
        <taxon>Epidendroideae</taxon>
        <taxon>Malaxideae</taxon>
        <taxon>Dendrobiinae</taxon>
        <taxon>Dendrobium</taxon>
    </lineage>
</organism>
<keyword evidence="2" id="KW-1185">Reference proteome</keyword>
<dbReference type="AlphaFoldDB" id="A0A2I0WXW1"/>
<name>A0A2I0WXW1_9ASPA</name>
<dbReference type="Proteomes" id="UP000233837">
    <property type="component" value="Unassembled WGS sequence"/>
</dbReference>
<gene>
    <name evidence="1" type="ORF">MA16_Dca021788</name>
</gene>